<dbReference type="GO" id="GO:0000502">
    <property type="term" value="C:proteasome complex"/>
    <property type="evidence" value="ECO:0007669"/>
    <property type="project" value="UniProtKB-KW"/>
</dbReference>
<evidence type="ECO:0000259" key="3">
    <source>
        <dbReference type="Pfam" id="PF25583"/>
    </source>
</evidence>
<evidence type="ECO:0000259" key="1">
    <source>
        <dbReference type="Pfam" id="PF13280"/>
    </source>
</evidence>
<dbReference type="PROSITE" id="PS52050">
    <property type="entry name" value="WYL"/>
    <property type="match status" value="1"/>
</dbReference>
<dbReference type="PIRSF" id="PIRSF016838">
    <property type="entry name" value="PafC"/>
    <property type="match status" value="1"/>
</dbReference>
<dbReference type="PANTHER" id="PTHR34580:SF1">
    <property type="entry name" value="PROTEIN PAFC"/>
    <property type="match status" value="1"/>
</dbReference>
<dbReference type="AlphaFoldDB" id="A0A2N3YES7"/>
<feature type="domain" description="WCX" evidence="3">
    <location>
        <begin position="243"/>
        <end position="318"/>
    </location>
</feature>
<evidence type="ECO:0000313" key="4">
    <source>
        <dbReference type="EMBL" id="PKW25341.1"/>
    </source>
</evidence>
<dbReference type="InterPro" id="IPR057727">
    <property type="entry name" value="WCX_dom"/>
</dbReference>
<proteinExistence type="predicted"/>
<keyword evidence="5" id="KW-1185">Reference proteome</keyword>
<dbReference type="EMBL" id="PJNE01000001">
    <property type="protein sequence ID" value="PKW25341.1"/>
    <property type="molecule type" value="Genomic_DNA"/>
</dbReference>
<dbReference type="InterPro" id="IPR028349">
    <property type="entry name" value="PafC-like"/>
</dbReference>
<name>A0A2N3YES7_9MICO</name>
<dbReference type="Pfam" id="PF25583">
    <property type="entry name" value="WCX"/>
    <property type="match status" value="1"/>
</dbReference>
<organism evidence="4 5">
    <name type="scientific">Phycicoccus duodecadis</name>
    <dbReference type="NCBI Taxonomy" id="173053"/>
    <lineage>
        <taxon>Bacteria</taxon>
        <taxon>Bacillati</taxon>
        <taxon>Actinomycetota</taxon>
        <taxon>Actinomycetes</taxon>
        <taxon>Micrococcales</taxon>
        <taxon>Intrasporangiaceae</taxon>
        <taxon>Phycicoccus</taxon>
    </lineage>
</organism>
<evidence type="ECO:0000259" key="2">
    <source>
        <dbReference type="Pfam" id="PF19187"/>
    </source>
</evidence>
<protein>
    <submittedName>
        <fullName evidence="4">Proteasome accessory factor C</fullName>
    </submittedName>
</protein>
<dbReference type="InterPro" id="IPR026881">
    <property type="entry name" value="WYL_dom"/>
</dbReference>
<sequence>MPPAAPETATARLARLLTMVPWLVNRQGIDLGRAAADLGVSTEQLEADLRLLFLCGYGQMPDELIEADWEGGRVFVGNADSIARPLRLGVDEAVTLIVGLRALREVPGLDERDAVDRALAKLESAAGDAAAPAHRVRAEVADGGSPELLARARAAIADRRRVHLRYVVPARDEATERDVDPMRVVGIDGQWYLEGWCHRAEDTRLFRMDRVEELTVLDVDGTPPPEATERDLADGTFRPAPDDVTVTLRLLPGATWVADYYAVDSVRDVPADEGGGLVVTLRTADTAWLRRLLWRLGGRGVVLEPADVAAEVREGAELALAAYAGST</sequence>
<dbReference type="Pfam" id="PF13280">
    <property type="entry name" value="WYL"/>
    <property type="match status" value="1"/>
</dbReference>
<comment type="caution">
    <text evidence="4">The sequence shown here is derived from an EMBL/GenBank/DDBJ whole genome shotgun (WGS) entry which is preliminary data.</text>
</comment>
<dbReference type="Proteomes" id="UP000233781">
    <property type="component" value="Unassembled WGS sequence"/>
</dbReference>
<dbReference type="OrthoDB" id="3268930at2"/>
<keyword evidence="4" id="KW-0647">Proteasome</keyword>
<accession>A0A2N3YES7</accession>
<feature type="domain" description="PafC HTH" evidence="2">
    <location>
        <begin position="12"/>
        <end position="123"/>
    </location>
</feature>
<reference evidence="4 5" key="1">
    <citation type="submission" date="2017-12" db="EMBL/GenBank/DDBJ databases">
        <title>Sequencing the genomes of 1000 Actinobacteria strains.</title>
        <authorList>
            <person name="Klenk H.-P."/>
        </authorList>
    </citation>
    <scope>NUCLEOTIDE SEQUENCE [LARGE SCALE GENOMIC DNA]</scope>
    <source>
        <strain evidence="4 5">DSM 12806</strain>
    </source>
</reference>
<dbReference type="Pfam" id="PF19187">
    <property type="entry name" value="HTH_PafC"/>
    <property type="match status" value="1"/>
</dbReference>
<dbReference type="RefSeq" id="WP_101394072.1">
    <property type="nucleotide sequence ID" value="NZ_PJNE01000001.1"/>
</dbReference>
<dbReference type="InterPro" id="IPR051534">
    <property type="entry name" value="CBASS_pafABC_assoc_protein"/>
</dbReference>
<dbReference type="PANTHER" id="PTHR34580">
    <property type="match status" value="1"/>
</dbReference>
<feature type="domain" description="WYL" evidence="1">
    <location>
        <begin position="147"/>
        <end position="216"/>
    </location>
</feature>
<gene>
    <name evidence="4" type="ORF">ATL31_0129</name>
</gene>
<evidence type="ECO:0000313" key="5">
    <source>
        <dbReference type="Proteomes" id="UP000233781"/>
    </source>
</evidence>
<dbReference type="InterPro" id="IPR043839">
    <property type="entry name" value="PafC_HTH"/>
</dbReference>